<dbReference type="OrthoDB" id="1879366at2759"/>
<feature type="domain" description="Alcohol dehydrogenase-like N-terminal" evidence="13">
    <location>
        <begin position="36"/>
        <end position="159"/>
    </location>
</feature>
<dbReference type="AlphaFoldDB" id="A0A5N7AQ24"/>
<dbReference type="PANTHER" id="PTHR42683">
    <property type="entry name" value="ALDEHYDE REDUCTASE"/>
    <property type="match status" value="1"/>
</dbReference>
<reference evidence="14 15" key="1">
    <citation type="submission" date="2019-04" db="EMBL/GenBank/DDBJ databases">
        <title>Friends and foes A comparative genomics studyof 23 Aspergillus species from section Flavi.</title>
        <authorList>
            <consortium name="DOE Joint Genome Institute"/>
            <person name="Kjaerbolling I."/>
            <person name="Vesth T."/>
            <person name="Frisvad J.C."/>
            <person name="Nybo J.L."/>
            <person name="Theobald S."/>
            <person name="Kildgaard S."/>
            <person name="Isbrandt T."/>
            <person name="Kuo A."/>
            <person name="Sato A."/>
            <person name="Lyhne E.K."/>
            <person name="Kogle M.E."/>
            <person name="Wiebenga A."/>
            <person name="Kun R.S."/>
            <person name="Lubbers R.J."/>
            <person name="Makela M.R."/>
            <person name="Barry K."/>
            <person name="Chovatia M."/>
            <person name="Clum A."/>
            <person name="Daum C."/>
            <person name="Haridas S."/>
            <person name="He G."/>
            <person name="LaButti K."/>
            <person name="Lipzen A."/>
            <person name="Mondo S."/>
            <person name="Riley R."/>
            <person name="Salamov A."/>
            <person name="Simmons B.A."/>
            <person name="Magnuson J.K."/>
            <person name="Henrissat B."/>
            <person name="Mortensen U.H."/>
            <person name="Larsen T.O."/>
            <person name="Devries R.P."/>
            <person name="Grigoriev I.V."/>
            <person name="Machida M."/>
            <person name="Baker S.E."/>
            <person name="Andersen M.R."/>
        </authorList>
    </citation>
    <scope>NUCLEOTIDE SEQUENCE [LARGE SCALE GENOMIC DNA]</scope>
    <source>
        <strain evidence="14 15">IBT 29228</strain>
    </source>
</reference>
<keyword evidence="6 11" id="KW-0862">Zinc</keyword>
<keyword evidence="5 11" id="KW-0479">Metal-binding</keyword>
<protein>
    <recommendedName>
        <fullName evidence="9">alcohol dehydrogenase (NADP(+))</fullName>
        <ecNumber evidence="9">1.1.1.2</ecNumber>
    </recommendedName>
</protein>
<proteinExistence type="inferred from homology"/>
<gene>
    <name evidence="14" type="ORF">BDV26DRAFT_286477</name>
</gene>
<evidence type="ECO:0000259" key="12">
    <source>
        <dbReference type="Pfam" id="PF00107"/>
    </source>
</evidence>
<evidence type="ECO:0000313" key="15">
    <source>
        <dbReference type="Proteomes" id="UP000326198"/>
    </source>
</evidence>
<keyword evidence="8" id="KW-0560">Oxidoreductase</keyword>
<feature type="domain" description="Alcohol dehydrogenase-like C-terminal" evidence="12">
    <location>
        <begin position="198"/>
        <end position="324"/>
    </location>
</feature>
<dbReference type="InterPro" id="IPR002328">
    <property type="entry name" value="ADH_Zn_CS"/>
</dbReference>
<evidence type="ECO:0000256" key="7">
    <source>
        <dbReference type="ARBA" id="ARBA00022857"/>
    </source>
</evidence>
<comment type="cofactor">
    <cofactor evidence="1 11">
        <name>Zn(2+)</name>
        <dbReference type="ChEBI" id="CHEBI:29105"/>
    </cofactor>
</comment>
<dbReference type="InterPro" id="IPR036291">
    <property type="entry name" value="NAD(P)-bd_dom_sf"/>
</dbReference>
<dbReference type="Proteomes" id="UP000326198">
    <property type="component" value="Unassembled WGS sequence"/>
</dbReference>
<keyword evidence="15" id="KW-1185">Reference proteome</keyword>
<dbReference type="SUPFAM" id="SSF51735">
    <property type="entry name" value="NAD(P)-binding Rossmann-fold domains"/>
    <property type="match status" value="1"/>
</dbReference>
<evidence type="ECO:0000256" key="2">
    <source>
        <dbReference type="ARBA" id="ARBA00008072"/>
    </source>
</evidence>
<organism evidence="14 15">
    <name type="scientific">Aspergillus bertholletiae</name>
    <dbReference type="NCBI Taxonomy" id="1226010"/>
    <lineage>
        <taxon>Eukaryota</taxon>
        <taxon>Fungi</taxon>
        <taxon>Dikarya</taxon>
        <taxon>Ascomycota</taxon>
        <taxon>Pezizomycotina</taxon>
        <taxon>Eurotiomycetes</taxon>
        <taxon>Eurotiomycetidae</taxon>
        <taxon>Eurotiales</taxon>
        <taxon>Aspergillaceae</taxon>
        <taxon>Aspergillus</taxon>
        <taxon>Aspergillus subgen. Circumdati</taxon>
    </lineage>
</organism>
<dbReference type="GO" id="GO:0006066">
    <property type="term" value="P:alcohol metabolic process"/>
    <property type="evidence" value="ECO:0007669"/>
    <property type="project" value="UniProtKB-ARBA"/>
</dbReference>
<dbReference type="Pfam" id="PF00107">
    <property type="entry name" value="ADH_zinc_N"/>
    <property type="match status" value="1"/>
</dbReference>
<dbReference type="Pfam" id="PF08240">
    <property type="entry name" value="ADH_N"/>
    <property type="match status" value="1"/>
</dbReference>
<dbReference type="GO" id="GO:0008106">
    <property type="term" value="F:alcohol dehydrogenase (NADP+) activity"/>
    <property type="evidence" value="ECO:0007669"/>
    <property type="project" value="UniProtKB-EC"/>
</dbReference>
<evidence type="ECO:0000256" key="11">
    <source>
        <dbReference type="RuleBase" id="RU361277"/>
    </source>
</evidence>
<dbReference type="Gene3D" id="3.90.180.10">
    <property type="entry name" value="Medium-chain alcohol dehydrogenases, catalytic domain"/>
    <property type="match status" value="1"/>
</dbReference>
<dbReference type="InterPro" id="IPR047109">
    <property type="entry name" value="CAD-like"/>
</dbReference>
<dbReference type="CDD" id="cd05283">
    <property type="entry name" value="CAD1"/>
    <property type="match status" value="1"/>
</dbReference>
<comment type="subunit">
    <text evidence="3">Homodimer.</text>
</comment>
<evidence type="ECO:0000256" key="8">
    <source>
        <dbReference type="ARBA" id="ARBA00023002"/>
    </source>
</evidence>
<comment type="similarity">
    <text evidence="2 11">Belongs to the zinc-containing alcohol dehydrogenase family.</text>
</comment>
<dbReference type="InterPro" id="IPR013154">
    <property type="entry name" value="ADH-like_N"/>
</dbReference>
<keyword evidence="4" id="KW-0597">Phosphoprotein</keyword>
<evidence type="ECO:0000256" key="9">
    <source>
        <dbReference type="ARBA" id="ARBA00024074"/>
    </source>
</evidence>
<evidence type="ECO:0000313" key="14">
    <source>
        <dbReference type="EMBL" id="KAE8371813.1"/>
    </source>
</evidence>
<dbReference type="GO" id="GO:0008270">
    <property type="term" value="F:zinc ion binding"/>
    <property type="evidence" value="ECO:0007669"/>
    <property type="project" value="InterPro"/>
</dbReference>
<dbReference type="EMBL" id="ML736395">
    <property type="protein sequence ID" value="KAE8371813.1"/>
    <property type="molecule type" value="Genomic_DNA"/>
</dbReference>
<sequence>MASTNYEFEGWMGLDPSAADGKMVWQKFTPKQWDEADVDIKVSHCGICGSDEHSLRSSWEWLPTKYPCCAGHEIIGTVVRVGSKVKNGLQVGDRVGVGAQTEACLGRLGYCADCASGNEQYCPRFSTTACGTYINGETAYGGYALYHRCPGHFAIKVPDGLASHLAAPMLCGGITIYSPLKHHGCGPGKRVGIIGVGGIGHFGILFAKALGADQVVAISRRASKKEEALQLGADLYIATEDEPDWAEKHARSLDLIVSTVSSAYAQMPITKYIGLLATDGTLVQIGLPADGNLAVPFGTLLNRRKVTSSMCGSPEEIREMLSLAVEKKVHPWVQVVSMQDANQALLDTIAGKARFRFVLEN</sequence>
<dbReference type="PROSITE" id="PS00059">
    <property type="entry name" value="ADH_ZINC"/>
    <property type="match status" value="1"/>
</dbReference>
<comment type="catalytic activity">
    <reaction evidence="10">
        <text>a primary alcohol + NADP(+) = an aldehyde + NADPH + H(+)</text>
        <dbReference type="Rhea" id="RHEA:15937"/>
        <dbReference type="ChEBI" id="CHEBI:15378"/>
        <dbReference type="ChEBI" id="CHEBI:15734"/>
        <dbReference type="ChEBI" id="CHEBI:17478"/>
        <dbReference type="ChEBI" id="CHEBI:57783"/>
        <dbReference type="ChEBI" id="CHEBI:58349"/>
        <dbReference type="EC" id="1.1.1.2"/>
    </reaction>
    <physiologicalReaction direction="left-to-right" evidence="10">
        <dbReference type="Rhea" id="RHEA:15938"/>
    </physiologicalReaction>
    <physiologicalReaction direction="right-to-left" evidence="10">
        <dbReference type="Rhea" id="RHEA:15939"/>
    </physiologicalReaction>
</comment>
<evidence type="ECO:0000259" key="13">
    <source>
        <dbReference type="Pfam" id="PF08240"/>
    </source>
</evidence>
<evidence type="ECO:0000256" key="10">
    <source>
        <dbReference type="ARBA" id="ARBA00050997"/>
    </source>
</evidence>
<dbReference type="SUPFAM" id="SSF50129">
    <property type="entry name" value="GroES-like"/>
    <property type="match status" value="1"/>
</dbReference>
<evidence type="ECO:0000256" key="3">
    <source>
        <dbReference type="ARBA" id="ARBA00011738"/>
    </source>
</evidence>
<dbReference type="EC" id="1.1.1.2" evidence="9"/>
<dbReference type="InterPro" id="IPR013149">
    <property type="entry name" value="ADH-like_C"/>
</dbReference>
<evidence type="ECO:0000256" key="4">
    <source>
        <dbReference type="ARBA" id="ARBA00022553"/>
    </source>
</evidence>
<name>A0A5N7AQ24_9EURO</name>
<dbReference type="InterPro" id="IPR011032">
    <property type="entry name" value="GroES-like_sf"/>
</dbReference>
<evidence type="ECO:0000256" key="1">
    <source>
        <dbReference type="ARBA" id="ARBA00001947"/>
    </source>
</evidence>
<dbReference type="Gene3D" id="3.40.50.720">
    <property type="entry name" value="NAD(P)-binding Rossmann-like Domain"/>
    <property type="match status" value="1"/>
</dbReference>
<accession>A0A5N7AQ24</accession>
<evidence type="ECO:0000256" key="6">
    <source>
        <dbReference type="ARBA" id="ARBA00022833"/>
    </source>
</evidence>
<dbReference type="FunFam" id="3.40.50.720:FF:000158">
    <property type="entry name" value="Zinc-binding alcohol dehydrogenase"/>
    <property type="match status" value="1"/>
</dbReference>
<keyword evidence="7" id="KW-0521">NADP</keyword>
<evidence type="ECO:0000256" key="5">
    <source>
        <dbReference type="ARBA" id="ARBA00022723"/>
    </source>
</evidence>